<dbReference type="Proteomes" id="UP001201020">
    <property type="component" value="Chromosome"/>
</dbReference>
<proteinExistence type="predicted"/>
<name>A0A9Y1BN42_9ARCH</name>
<gene>
    <name evidence="1" type="ORF">K9W45_06180</name>
</gene>
<sequence length="756" mass="89437">MVIQEESKDIIEDSPFNRLVLAEMERERLYSTFALVDEFNEIASSWLEFSDFCAKSLFNLTNLSFLLYERYLDEFNRDKQQIEINFERKSFIIKRIENLQQFQMEAAILMILYADIVNTGIFESKPAENFCYLNIEGYKVLEKISSTYFDSTHPRASSIEDIMVKLFTISQKVQIVKILNDSPIKKAKEPSFIQEQLELERLLASFEFDFIAKLIEELGKRWWWYDPIAIHFSYERAMKHLEKSLSLLEHSEENVLQIKEEIKNKISTIDKIWRNKALIDHFYRITLEAAKKDNFVASIEYLNLILGLIDEIIEYFQNNNEHLESEEQFYEEIEERKNDLKVFHIVVRLALSVAEIINKQTSIDKALLEKKLTEIEKICKDSSLFSNINYFSEIIYVYQGFVQTARIGILKKQKTEKILNNAIAQFEYYIVKLENSLTKIANDFYKKVHKGTLKSTDFKNYLKKIEELKYISFFLPNLEQKLNLTREIESMECYIKSIAALKQSQSQELSEIEKLIYYSKAHYFSNKALDLSQSKEKAIIPDNWLEEQFLKTFTEGREVELKLFELSRQFLFLNKVIDEIAYCFDISEKKKEKIENYETVLQFHFRKFELFEIINKQIEENCLESLKYREISNDIVIVDKNVNWQIIEAKKILASSADKLIKALKKCALGYAADRSKDNYKAAVLFNEGYKLVQEACNILDPLTTYDKQFADLAKTTYEFNLFLKELERLELEKKKIKEFPLEKVLSLVKKIIFFS</sequence>
<organism evidence="1">
    <name type="scientific">Candidatus Heimdallarchaeum aukensis</name>
    <dbReference type="NCBI Taxonomy" id="2876573"/>
    <lineage>
        <taxon>Archaea</taxon>
        <taxon>Promethearchaeati</taxon>
        <taxon>Candidatus Heimdallarchaeota</taxon>
        <taxon>Candidatus Heimdallarchaeia (ex Rinke et al. 2021) (nom. nud.)</taxon>
        <taxon>Candidatus Heimdallarchaeales</taxon>
        <taxon>Candidatus Heimdallarchaeaceae</taxon>
        <taxon>Candidatus Heimdallarchaeum</taxon>
    </lineage>
</organism>
<dbReference type="AlphaFoldDB" id="A0A9Y1BN42"/>
<evidence type="ECO:0000313" key="1">
    <source>
        <dbReference type="EMBL" id="UJG42048.1"/>
    </source>
</evidence>
<reference evidence="1" key="1">
    <citation type="journal article" date="2022" name="Nat. Microbiol.">
        <title>Unique mobile elements and scalable gene flow at the prokaryote-eukaryote boundary revealed by circularized Asgard archaea genomes.</title>
        <authorList>
            <person name="Wu F."/>
            <person name="Speth D.R."/>
            <person name="Philosof A."/>
            <person name="Cremiere A."/>
            <person name="Narayanan A."/>
            <person name="Barco R.A."/>
            <person name="Connon S.A."/>
            <person name="Amend J.P."/>
            <person name="Antoshechkin I.A."/>
            <person name="Orphan V.J."/>
        </authorList>
    </citation>
    <scope>NUCLEOTIDE SEQUENCE</scope>
    <source>
        <strain evidence="1">PM71</strain>
    </source>
</reference>
<accession>A0A9Y1BN42</accession>
<protein>
    <submittedName>
        <fullName evidence="1">Uncharacterized protein</fullName>
    </submittedName>
</protein>
<dbReference type="EMBL" id="CP084166">
    <property type="protein sequence ID" value="UJG42048.1"/>
    <property type="molecule type" value="Genomic_DNA"/>
</dbReference>